<keyword evidence="1" id="KW-0238">DNA-binding</keyword>
<dbReference type="InterPro" id="IPR002119">
    <property type="entry name" value="Histone_H2A"/>
</dbReference>
<dbReference type="InterPro" id="IPR009072">
    <property type="entry name" value="Histone-fold"/>
</dbReference>
<dbReference type="SMART" id="SM00414">
    <property type="entry name" value="H2A"/>
    <property type="match status" value="1"/>
</dbReference>
<keyword evidence="3" id="KW-1185">Reference proteome</keyword>
<comment type="similarity">
    <text evidence="1">Belongs to the histone H2A family.</text>
</comment>
<dbReference type="Gene3D" id="1.10.20.10">
    <property type="entry name" value="Histone, subunit A"/>
    <property type="match status" value="1"/>
</dbReference>
<name>A0ABQ9TH91_SAGOE</name>
<evidence type="ECO:0000313" key="3">
    <source>
        <dbReference type="Proteomes" id="UP001266305"/>
    </source>
</evidence>
<organism evidence="2 3">
    <name type="scientific">Saguinus oedipus</name>
    <name type="common">Cotton-top tamarin</name>
    <name type="synonym">Oedipomidas oedipus</name>
    <dbReference type="NCBI Taxonomy" id="9490"/>
    <lineage>
        <taxon>Eukaryota</taxon>
        <taxon>Metazoa</taxon>
        <taxon>Chordata</taxon>
        <taxon>Craniata</taxon>
        <taxon>Vertebrata</taxon>
        <taxon>Euteleostomi</taxon>
        <taxon>Mammalia</taxon>
        <taxon>Eutheria</taxon>
        <taxon>Euarchontoglires</taxon>
        <taxon>Primates</taxon>
        <taxon>Haplorrhini</taxon>
        <taxon>Platyrrhini</taxon>
        <taxon>Cebidae</taxon>
        <taxon>Callitrichinae</taxon>
        <taxon>Saguinus</taxon>
    </lineage>
</organism>
<protein>
    <recommendedName>
        <fullName evidence="1">Histone H2A</fullName>
    </recommendedName>
</protein>
<accession>A0ABQ9TH91</accession>
<sequence>MERVLWEGHYARRLSDNAPVYLAAVIQYLTAKILELAVNEAQKYGERRITPRLLDMAVRKDGLLSILFHAITISQVAPGPN</sequence>
<keyword evidence="1" id="KW-0539">Nucleus</keyword>
<comment type="subunit">
    <text evidence="1">The nucleosome is a histone octamer containing two molecules each of H2A, H2B, H3 and H4 assembled in one H3-H4 heterotetramer and two H2A-H2B heterodimers. The octamer wraps approximately 147 bp of DNA.</text>
</comment>
<dbReference type="CDD" id="cd00074">
    <property type="entry name" value="HFD_H2A"/>
    <property type="match status" value="1"/>
</dbReference>
<dbReference type="Proteomes" id="UP001266305">
    <property type="component" value="Unassembled WGS sequence"/>
</dbReference>
<keyword evidence="1" id="KW-0544">Nucleosome core</keyword>
<gene>
    <name evidence="2" type="primary">H2AB2_2</name>
    <name evidence="2" type="ORF">P7K49_038793</name>
</gene>
<dbReference type="SUPFAM" id="SSF47113">
    <property type="entry name" value="Histone-fold"/>
    <property type="match status" value="1"/>
</dbReference>
<dbReference type="PRINTS" id="PR00620">
    <property type="entry name" value="HISTONEH2A"/>
</dbReference>
<proteinExistence type="inferred from homology"/>
<reference evidence="2 3" key="1">
    <citation type="submission" date="2023-05" db="EMBL/GenBank/DDBJ databases">
        <title>B98-5 Cell Line De Novo Hybrid Assembly: An Optical Mapping Approach.</title>
        <authorList>
            <person name="Kananen K."/>
            <person name="Auerbach J.A."/>
            <person name="Kautto E."/>
            <person name="Blachly J.S."/>
        </authorList>
    </citation>
    <scope>NUCLEOTIDE SEQUENCE [LARGE SCALE GENOMIC DNA]</scope>
    <source>
        <strain evidence="2">B95-8</strain>
        <tissue evidence="2">Cell line</tissue>
    </source>
</reference>
<comment type="caution">
    <text evidence="2">The sequence shown here is derived from an EMBL/GenBank/DDBJ whole genome shotgun (WGS) entry which is preliminary data.</text>
</comment>
<dbReference type="PANTHER" id="PTHR23430">
    <property type="entry name" value="HISTONE H2A"/>
    <property type="match status" value="1"/>
</dbReference>
<keyword evidence="1" id="KW-0158">Chromosome</keyword>
<evidence type="ECO:0000256" key="1">
    <source>
        <dbReference type="RuleBase" id="RU003767"/>
    </source>
</evidence>
<dbReference type="EMBL" id="JASSZA010000023">
    <property type="protein sequence ID" value="KAK2083557.1"/>
    <property type="molecule type" value="Genomic_DNA"/>
</dbReference>
<evidence type="ECO:0000313" key="2">
    <source>
        <dbReference type="EMBL" id="KAK2083557.1"/>
    </source>
</evidence>
<comment type="subcellular location">
    <subcellularLocation>
        <location evidence="1">Nucleus</location>
    </subcellularLocation>
</comment>